<feature type="domain" description="HTH luxR-type" evidence="4">
    <location>
        <begin position="160"/>
        <end position="225"/>
    </location>
</feature>
<evidence type="ECO:0000313" key="7">
    <source>
        <dbReference type="Proteomes" id="UP000546642"/>
    </source>
</evidence>
<protein>
    <submittedName>
        <fullName evidence="6">DNA-binding NarL/FixJ family response regulator</fullName>
    </submittedName>
</protein>
<organism evidence="6 7">
    <name type="scientific">Nocardiopsis mwathae</name>
    <dbReference type="NCBI Taxonomy" id="1472723"/>
    <lineage>
        <taxon>Bacteria</taxon>
        <taxon>Bacillati</taxon>
        <taxon>Actinomycetota</taxon>
        <taxon>Actinomycetes</taxon>
        <taxon>Streptosporangiales</taxon>
        <taxon>Nocardiopsidaceae</taxon>
        <taxon>Nocardiopsis</taxon>
    </lineage>
</organism>
<dbReference type="InterPro" id="IPR000792">
    <property type="entry name" value="Tscrpt_reg_LuxR_C"/>
</dbReference>
<dbReference type="Proteomes" id="UP000546642">
    <property type="component" value="Unassembled WGS sequence"/>
</dbReference>
<dbReference type="PROSITE" id="PS50043">
    <property type="entry name" value="HTH_LUXR_2"/>
    <property type="match status" value="1"/>
</dbReference>
<evidence type="ECO:0000256" key="1">
    <source>
        <dbReference type="ARBA" id="ARBA00022553"/>
    </source>
</evidence>
<keyword evidence="7" id="KW-1185">Reference proteome</keyword>
<evidence type="ECO:0000259" key="4">
    <source>
        <dbReference type="PROSITE" id="PS50043"/>
    </source>
</evidence>
<dbReference type="GO" id="GO:0000160">
    <property type="term" value="P:phosphorelay signal transduction system"/>
    <property type="evidence" value="ECO:0007669"/>
    <property type="project" value="InterPro"/>
</dbReference>
<keyword evidence="2 6" id="KW-0238">DNA-binding</keyword>
<reference evidence="6 7" key="1">
    <citation type="submission" date="2020-08" db="EMBL/GenBank/DDBJ databases">
        <title>Sequencing the genomes of 1000 actinobacteria strains.</title>
        <authorList>
            <person name="Klenk H.-P."/>
        </authorList>
    </citation>
    <scope>NUCLEOTIDE SEQUENCE [LARGE SCALE GENOMIC DNA]</scope>
    <source>
        <strain evidence="6 7">DSM 46659</strain>
    </source>
</reference>
<dbReference type="SUPFAM" id="SSF52172">
    <property type="entry name" value="CheY-like"/>
    <property type="match status" value="1"/>
</dbReference>
<evidence type="ECO:0000256" key="2">
    <source>
        <dbReference type="ARBA" id="ARBA00023125"/>
    </source>
</evidence>
<feature type="modified residue" description="4-aspartylphosphate" evidence="3">
    <location>
        <position position="65"/>
    </location>
</feature>
<dbReference type="InterPro" id="IPR001789">
    <property type="entry name" value="Sig_transdc_resp-reg_receiver"/>
</dbReference>
<dbReference type="PRINTS" id="PR00038">
    <property type="entry name" value="HTHLUXR"/>
</dbReference>
<dbReference type="PROSITE" id="PS00622">
    <property type="entry name" value="HTH_LUXR_1"/>
    <property type="match status" value="1"/>
</dbReference>
<dbReference type="InterPro" id="IPR011006">
    <property type="entry name" value="CheY-like_superfamily"/>
</dbReference>
<evidence type="ECO:0000259" key="5">
    <source>
        <dbReference type="PROSITE" id="PS50110"/>
    </source>
</evidence>
<dbReference type="CDD" id="cd17535">
    <property type="entry name" value="REC_NarL-like"/>
    <property type="match status" value="1"/>
</dbReference>
<dbReference type="GO" id="GO:0003677">
    <property type="term" value="F:DNA binding"/>
    <property type="evidence" value="ECO:0007669"/>
    <property type="project" value="UniProtKB-KW"/>
</dbReference>
<dbReference type="CDD" id="cd06170">
    <property type="entry name" value="LuxR_C_like"/>
    <property type="match status" value="1"/>
</dbReference>
<dbReference type="Pfam" id="PF00196">
    <property type="entry name" value="GerE"/>
    <property type="match status" value="1"/>
</dbReference>
<comment type="caution">
    <text evidence="6">The sequence shown here is derived from an EMBL/GenBank/DDBJ whole genome shotgun (WGS) entry which is preliminary data.</text>
</comment>
<feature type="domain" description="Response regulatory" evidence="5">
    <location>
        <begin position="14"/>
        <end position="127"/>
    </location>
</feature>
<dbReference type="SMART" id="SM00448">
    <property type="entry name" value="REC"/>
    <property type="match status" value="1"/>
</dbReference>
<dbReference type="SMART" id="SM00421">
    <property type="entry name" value="HTH_LUXR"/>
    <property type="match status" value="1"/>
</dbReference>
<evidence type="ECO:0000313" key="6">
    <source>
        <dbReference type="EMBL" id="MBB6170660.1"/>
    </source>
</evidence>
<name>A0A7X0D435_9ACTN</name>
<dbReference type="EMBL" id="JACHDS010000001">
    <property type="protein sequence ID" value="MBB6170660.1"/>
    <property type="molecule type" value="Genomic_DNA"/>
</dbReference>
<dbReference type="PROSITE" id="PS50110">
    <property type="entry name" value="RESPONSE_REGULATORY"/>
    <property type="match status" value="1"/>
</dbReference>
<gene>
    <name evidence="6" type="ORF">HNR23_000720</name>
</gene>
<dbReference type="Gene3D" id="3.40.50.2300">
    <property type="match status" value="1"/>
</dbReference>
<dbReference type="GO" id="GO:0006355">
    <property type="term" value="P:regulation of DNA-templated transcription"/>
    <property type="evidence" value="ECO:0007669"/>
    <property type="project" value="InterPro"/>
</dbReference>
<dbReference type="PANTHER" id="PTHR43214">
    <property type="entry name" value="TWO-COMPONENT RESPONSE REGULATOR"/>
    <property type="match status" value="1"/>
</dbReference>
<dbReference type="AlphaFoldDB" id="A0A7X0D435"/>
<proteinExistence type="predicted"/>
<dbReference type="Pfam" id="PF00072">
    <property type="entry name" value="Response_reg"/>
    <property type="match status" value="1"/>
</dbReference>
<evidence type="ECO:0000256" key="3">
    <source>
        <dbReference type="PROSITE-ProRule" id="PRU00169"/>
    </source>
</evidence>
<dbReference type="RefSeq" id="WP_343070411.1">
    <property type="nucleotide sequence ID" value="NZ_JACHDS010000001.1"/>
</dbReference>
<sequence>MISTLQNTSAEQITVLAVDDNIVVRTGLVALLEATDNIVVVGEAGDGAEALRLTNSLRPDVVLLDVRMPVRDGISVVEEISALTQVIMLTHTEDPEIVHAALRKGASGYMVHGNFGLEELRRALSDAVQGRGTPLSPLAASAVVNSLRDFPESAAAPTDSPAERLGLSTREAEILQTMARGLTNAQIAAELFLAEKTVKNHLNRIFHKLGVSTRTAAIARWNDCTTRPTAQAPRR</sequence>
<keyword evidence="1 3" id="KW-0597">Phosphoprotein</keyword>
<dbReference type="InterPro" id="IPR058245">
    <property type="entry name" value="NreC/VraR/RcsB-like_REC"/>
</dbReference>
<dbReference type="InterPro" id="IPR039420">
    <property type="entry name" value="WalR-like"/>
</dbReference>
<accession>A0A7X0D435</accession>